<dbReference type="EMBL" id="LRGB01001581">
    <property type="protein sequence ID" value="KZS11214.1"/>
    <property type="molecule type" value="Genomic_DNA"/>
</dbReference>
<feature type="domain" description="Chorein N-terminal" evidence="2">
    <location>
        <begin position="1"/>
        <end position="661"/>
    </location>
</feature>
<dbReference type="PANTHER" id="PTHR16166:SF141">
    <property type="entry name" value="INTERMEMBRANE LIPID TRANSFER PROTEIN VPS13D"/>
    <property type="match status" value="1"/>
</dbReference>
<name>A0A162DG04_9CRUS</name>
<evidence type="ECO:0000256" key="1">
    <source>
        <dbReference type="ARBA" id="ARBA00022448"/>
    </source>
</evidence>
<gene>
    <name evidence="3" type="ORF">APZ42_023969</name>
</gene>
<keyword evidence="4" id="KW-1185">Reference proteome</keyword>
<dbReference type="Proteomes" id="UP000076858">
    <property type="component" value="Unassembled WGS sequence"/>
</dbReference>
<reference evidence="3 4" key="1">
    <citation type="submission" date="2016-03" db="EMBL/GenBank/DDBJ databases">
        <title>EvidentialGene: Evidence-directed Construction of Genes on Genomes.</title>
        <authorList>
            <person name="Gilbert D.G."/>
            <person name="Choi J.-H."/>
            <person name="Mockaitis K."/>
            <person name="Colbourne J."/>
            <person name="Pfrender M."/>
        </authorList>
    </citation>
    <scope>NUCLEOTIDE SEQUENCE [LARGE SCALE GENOMIC DNA]</scope>
    <source>
        <strain evidence="3 4">Xinb3</strain>
        <tissue evidence="3">Complete organism</tissue>
    </source>
</reference>
<sequence length="697" mass="80743">MLTSLVVGFCNAYLGQYLENLDKNQLSFSLLQGKAELQNLSIKKTAFENLDLPFSIHAGFVGKICIDIPLTRISSQPWVGIVFVVVVSFFISTSTKFMNCFHHKKEQMEKNEHMESLEYKRAALDLMEAEWRSELGFRGLASLLYNSTCSSWISHLTSLVTNIVQNIELTLTNVHIRFEDAGISCPGKIMACGLHLKSFTAQTCDEKRKTSKFLYYSPEFMYKLMELNGLAVYWDTDSNVFSDLPLNDLCQKMKRCLIQRDAFILTPTHGYAHIKRNRVTAPLQSLEQPRIKCDFVLDQVDIEFRDAQYYQCCKILEMLSRHGNHKFNPGRQWKYAGERIIAAIHERKKVENWPFVIHRVQDILLYVRSYKEHLMNSSAAAEFELERERIESEFELKELMILRSIAMQQIPKRRSVFHRWYNDFSTWWYAEEHWTHSANNESIIEKTTEHEILEMLEEARKDNRIRKEDLLPIQFSFALKHGCFRLSSCPKSIETYQPSNLLVELELREIVVDVWKSHSKIGWIKLHVSVGNISLCDRTTKFFQTSANPENATPLFDFVYEKQPPDGNWNHRLKINALPTECVYKHAVVGKIRQCFPLPKKDRSLLGQRVQKEVRSRFKLVKRKATKILKTTAAKLSNNESWDLQINVAILRILIAESPFSPVPLTMEFGPIYVNPTANCTVAGLTSLSTDNTIDEP</sequence>
<dbReference type="Pfam" id="PF12624">
    <property type="entry name" value="VPS13_N"/>
    <property type="match status" value="1"/>
</dbReference>
<comment type="caution">
    <text evidence="3">The sequence shown here is derived from an EMBL/GenBank/DDBJ whole genome shotgun (WGS) entry which is preliminary data.</text>
</comment>
<dbReference type="GO" id="GO:0007005">
    <property type="term" value="P:mitochondrion organization"/>
    <property type="evidence" value="ECO:0007669"/>
    <property type="project" value="TreeGrafter"/>
</dbReference>
<proteinExistence type="predicted"/>
<protein>
    <submittedName>
        <fullName evidence="3">Vacuolar sorting-associated protein 13A-like protein</fullName>
    </submittedName>
</protein>
<accession>A0A162DG04</accession>
<organism evidence="3 4">
    <name type="scientific">Daphnia magna</name>
    <dbReference type="NCBI Taxonomy" id="35525"/>
    <lineage>
        <taxon>Eukaryota</taxon>
        <taxon>Metazoa</taxon>
        <taxon>Ecdysozoa</taxon>
        <taxon>Arthropoda</taxon>
        <taxon>Crustacea</taxon>
        <taxon>Branchiopoda</taxon>
        <taxon>Diplostraca</taxon>
        <taxon>Cladocera</taxon>
        <taxon>Anomopoda</taxon>
        <taxon>Daphniidae</taxon>
        <taxon>Daphnia</taxon>
    </lineage>
</organism>
<evidence type="ECO:0000259" key="2">
    <source>
        <dbReference type="Pfam" id="PF12624"/>
    </source>
</evidence>
<dbReference type="InterPro" id="IPR026847">
    <property type="entry name" value="VPS13"/>
</dbReference>
<dbReference type="PANTHER" id="PTHR16166">
    <property type="entry name" value="VACUOLAR PROTEIN SORTING-ASSOCIATED PROTEIN VPS13"/>
    <property type="match status" value="1"/>
</dbReference>
<dbReference type="OrthoDB" id="272810at2759"/>
<dbReference type="GO" id="GO:0006623">
    <property type="term" value="P:protein targeting to vacuole"/>
    <property type="evidence" value="ECO:0007669"/>
    <property type="project" value="TreeGrafter"/>
</dbReference>
<keyword evidence="1" id="KW-0813">Transport</keyword>
<dbReference type="InterPro" id="IPR026854">
    <property type="entry name" value="VPS13_N"/>
</dbReference>
<evidence type="ECO:0000313" key="3">
    <source>
        <dbReference type="EMBL" id="KZS11214.1"/>
    </source>
</evidence>
<dbReference type="GO" id="GO:0045053">
    <property type="term" value="P:protein retention in Golgi apparatus"/>
    <property type="evidence" value="ECO:0007669"/>
    <property type="project" value="TreeGrafter"/>
</dbReference>
<dbReference type="AlphaFoldDB" id="A0A162DG04"/>
<evidence type="ECO:0000313" key="4">
    <source>
        <dbReference type="Proteomes" id="UP000076858"/>
    </source>
</evidence>